<evidence type="ECO:0000256" key="7">
    <source>
        <dbReference type="ARBA" id="ARBA00022679"/>
    </source>
</evidence>
<dbReference type="EC" id="2.3.1.51" evidence="5 9"/>
<comment type="domain">
    <text evidence="9">The HXXXXD motif is essential for acyltransferase activity and may constitute the binding site for the phosphate moiety of the glycerol-3-phosphate.</text>
</comment>
<evidence type="ECO:0000256" key="4">
    <source>
        <dbReference type="ARBA" id="ARBA00008655"/>
    </source>
</evidence>
<comment type="catalytic activity">
    <reaction evidence="1 9">
        <text>a 1-acyl-sn-glycero-3-phosphate + an acyl-CoA = a 1,2-diacyl-sn-glycero-3-phosphate + CoA</text>
        <dbReference type="Rhea" id="RHEA:19709"/>
        <dbReference type="ChEBI" id="CHEBI:57287"/>
        <dbReference type="ChEBI" id="CHEBI:57970"/>
        <dbReference type="ChEBI" id="CHEBI:58342"/>
        <dbReference type="ChEBI" id="CHEBI:58608"/>
        <dbReference type="EC" id="2.3.1.51"/>
    </reaction>
</comment>
<keyword evidence="13" id="KW-1185">Reference proteome</keyword>
<comment type="pathway">
    <text evidence="2">Phospholipid metabolism; CDP-diacylglycerol biosynthesis; CDP-diacylglycerol from sn-glycerol 3-phosphate: step 2/3.</text>
</comment>
<dbReference type="GO" id="GO:0003841">
    <property type="term" value="F:1-acylglycerol-3-phosphate O-acyltransferase activity"/>
    <property type="evidence" value="ECO:0007669"/>
    <property type="project" value="UniProtKB-UniRule"/>
</dbReference>
<keyword evidence="9" id="KW-0444">Lipid biosynthesis</keyword>
<accession>A0AA49Q4G4</accession>
<name>A0AA49Q4G4_9BACT</name>
<dbReference type="KEGG" id="pspc:Strain318_001098"/>
<dbReference type="NCBIfam" id="TIGR00530">
    <property type="entry name" value="AGP_acyltrn"/>
    <property type="match status" value="1"/>
</dbReference>
<evidence type="ECO:0000313" key="11">
    <source>
        <dbReference type="EMBL" id="WKW11832.1"/>
    </source>
</evidence>
<keyword evidence="7 9" id="KW-0808">Transferase</keyword>
<comment type="pathway">
    <text evidence="3">Lipid metabolism.</text>
</comment>
<dbReference type="InterPro" id="IPR002123">
    <property type="entry name" value="Plipid/glycerol_acylTrfase"/>
</dbReference>
<organism evidence="11">
    <name type="scientific">Pseudogemmatithrix spongiicola</name>
    <dbReference type="NCBI Taxonomy" id="3062599"/>
    <lineage>
        <taxon>Bacteria</taxon>
        <taxon>Pseudomonadati</taxon>
        <taxon>Gemmatimonadota</taxon>
        <taxon>Gemmatimonadia</taxon>
        <taxon>Gemmatimonadales</taxon>
        <taxon>Gemmatimonadaceae</taxon>
        <taxon>Pseudogemmatithrix</taxon>
    </lineage>
</organism>
<dbReference type="SMART" id="SM00563">
    <property type="entry name" value="PlsC"/>
    <property type="match status" value="1"/>
</dbReference>
<dbReference type="GO" id="GO:0016020">
    <property type="term" value="C:membrane"/>
    <property type="evidence" value="ECO:0007669"/>
    <property type="project" value="InterPro"/>
</dbReference>
<keyword evidence="8 9" id="KW-0012">Acyltransferase</keyword>
<dbReference type="EMBL" id="CP130612">
    <property type="protein sequence ID" value="WKW11832.1"/>
    <property type="molecule type" value="Genomic_DNA"/>
</dbReference>
<evidence type="ECO:0000256" key="5">
    <source>
        <dbReference type="ARBA" id="ARBA00013211"/>
    </source>
</evidence>
<evidence type="ECO:0000256" key="9">
    <source>
        <dbReference type="RuleBase" id="RU361267"/>
    </source>
</evidence>
<dbReference type="GO" id="GO:0006654">
    <property type="term" value="P:phosphatidic acid biosynthetic process"/>
    <property type="evidence" value="ECO:0007669"/>
    <property type="project" value="TreeGrafter"/>
</dbReference>
<keyword evidence="9" id="KW-0594">Phospholipid biosynthesis</keyword>
<reference evidence="11" key="1">
    <citation type="submission" date="2023-07" db="EMBL/GenBank/DDBJ databases">
        <authorList>
            <person name="Haufschild T."/>
            <person name="Kallscheuer N."/>
            <person name="Hammer J."/>
            <person name="Kohn T."/>
            <person name="Kabuu M."/>
            <person name="Jogler M."/>
            <person name="Wohfarth N."/>
            <person name="Heuer A."/>
            <person name="Rohde M."/>
            <person name="van Teeseling M.C.F."/>
            <person name="Jogler C."/>
        </authorList>
    </citation>
    <scope>NUCLEOTIDE SEQUENCE</scope>
    <source>
        <strain evidence="11">Strain 138</strain>
        <strain evidence="12">Strain 318</strain>
    </source>
</reference>
<dbReference type="SUPFAM" id="SSF69593">
    <property type="entry name" value="Glycerol-3-phosphate (1)-acyltransferase"/>
    <property type="match status" value="1"/>
</dbReference>
<proteinExistence type="inferred from homology"/>
<dbReference type="InterPro" id="IPR004552">
    <property type="entry name" value="AGP_acyltrans"/>
</dbReference>
<comment type="similarity">
    <text evidence="4 9">Belongs to the 1-acyl-sn-glycerol-3-phosphate acyltransferase family.</text>
</comment>
<evidence type="ECO:0000259" key="10">
    <source>
        <dbReference type="SMART" id="SM00563"/>
    </source>
</evidence>
<gene>
    <name evidence="11" type="ORF">Strain138_001098</name>
    <name evidence="12" type="ORF">Strain318_001098</name>
</gene>
<dbReference type="CDD" id="cd07989">
    <property type="entry name" value="LPLAT_AGPAT-like"/>
    <property type="match status" value="1"/>
</dbReference>
<evidence type="ECO:0000256" key="3">
    <source>
        <dbReference type="ARBA" id="ARBA00005189"/>
    </source>
</evidence>
<protein>
    <recommendedName>
        <fullName evidence="6 9">1-acyl-sn-glycerol-3-phosphate acyltransferase</fullName>
        <ecNumber evidence="5 9">2.3.1.51</ecNumber>
    </recommendedName>
</protein>
<dbReference type="PANTHER" id="PTHR10434">
    <property type="entry name" value="1-ACYL-SN-GLYCEROL-3-PHOSPHATE ACYLTRANSFERASE"/>
    <property type="match status" value="1"/>
</dbReference>
<evidence type="ECO:0000313" key="13">
    <source>
        <dbReference type="Proteomes" id="UP001229955"/>
    </source>
</evidence>
<dbReference type="AlphaFoldDB" id="A0AA49Q4G4"/>
<dbReference type="Proteomes" id="UP001229955">
    <property type="component" value="Chromosome"/>
</dbReference>
<evidence type="ECO:0000256" key="1">
    <source>
        <dbReference type="ARBA" id="ARBA00001141"/>
    </source>
</evidence>
<accession>A0AA49Q762</accession>
<dbReference type="RefSeq" id="WP_367887518.1">
    <property type="nucleotide sequence ID" value="NZ_CP130612.1"/>
</dbReference>
<sequence length="239" mass="26454">MIRAFVVLIGTVLATLVFGGWVLLSALFRVRDRVGSPYDLAPRLWARCILWMSGVQLVQHGTEHKTGERHIFVVNHVANYDVLAVAATLRWIKFVAKVELFKIPLFGKAMLAAGMIPIERANRKAAFGSYSLATKRIQAGASVAVYPEGTRGNAYPLRPFKKGPFVLAIQSQAPIVPVVVYGQLAVNPKGKFHVRPGTIHVHFLPPIDTTGMTYDDRDRLADQTHAAMAACLRQEYQVH</sequence>
<keyword evidence="9" id="KW-1208">Phospholipid metabolism</keyword>
<evidence type="ECO:0000256" key="8">
    <source>
        <dbReference type="ARBA" id="ARBA00023315"/>
    </source>
</evidence>
<feature type="domain" description="Phospholipid/glycerol acyltransferase" evidence="10">
    <location>
        <begin position="70"/>
        <end position="183"/>
    </location>
</feature>
<evidence type="ECO:0000256" key="2">
    <source>
        <dbReference type="ARBA" id="ARBA00004728"/>
    </source>
</evidence>
<keyword evidence="9" id="KW-0443">Lipid metabolism</keyword>
<dbReference type="Pfam" id="PF01553">
    <property type="entry name" value="Acyltransferase"/>
    <property type="match status" value="1"/>
</dbReference>
<dbReference type="EMBL" id="CP130613">
    <property type="protein sequence ID" value="WKW14742.1"/>
    <property type="molecule type" value="Genomic_DNA"/>
</dbReference>
<evidence type="ECO:0000313" key="12">
    <source>
        <dbReference type="EMBL" id="WKW14742.1"/>
    </source>
</evidence>
<evidence type="ECO:0000256" key="6">
    <source>
        <dbReference type="ARBA" id="ARBA00016139"/>
    </source>
</evidence>
<dbReference type="PANTHER" id="PTHR10434:SF11">
    <property type="entry name" value="1-ACYL-SN-GLYCEROL-3-PHOSPHATE ACYLTRANSFERASE"/>
    <property type="match status" value="1"/>
</dbReference>